<keyword evidence="3" id="KW-1185">Reference proteome</keyword>
<name>A0A9P6T2L1_9FUNG</name>
<feature type="region of interest" description="Disordered" evidence="1">
    <location>
        <begin position="314"/>
        <end position="335"/>
    </location>
</feature>
<evidence type="ECO:0000313" key="2">
    <source>
        <dbReference type="EMBL" id="KAG0020039.1"/>
    </source>
</evidence>
<feature type="compositionally biased region" description="Basic residues" evidence="1">
    <location>
        <begin position="114"/>
        <end position="131"/>
    </location>
</feature>
<feature type="region of interest" description="Disordered" evidence="1">
    <location>
        <begin position="256"/>
        <end position="275"/>
    </location>
</feature>
<dbReference type="AlphaFoldDB" id="A0A9P6T2L1"/>
<dbReference type="EMBL" id="JAAAID010000244">
    <property type="protein sequence ID" value="KAG0020039.1"/>
    <property type="molecule type" value="Genomic_DNA"/>
</dbReference>
<comment type="caution">
    <text evidence="2">The sequence shown here is derived from an EMBL/GenBank/DDBJ whole genome shotgun (WGS) entry which is preliminary data.</text>
</comment>
<accession>A0A9P6T2L1</accession>
<organism evidence="2 3">
    <name type="scientific">Entomortierella chlamydospora</name>
    <dbReference type="NCBI Taxonomy" id="101097"/>
    <lineage>
        <taxon>Eukaryota</taxon>
        <taxon>Fungi</taxon>
        <taxon>Fungi incertae sedis</taxon>
        <taxon>Mucoromycota</taxon>
        <taxon>Mortierellomycotina</taxon>
        <taxon>Mortierellomycetes</taxon>
        <taxon>Mortierellales</taxon>
        <taxon>Mortierellaceae</taxon>
        <taxon>Entomortierella</taxon>
    </lineage>
</organism>
<feature type="compositionally biased region" description="Low complexity" evidence="1">
    <location>
        <begin position="87"/>
        <end position="107"/>
    </location>
</feature>
<feature type="region of interest" description="Disordered" evidence="1">
    <location>
        <begin position="68"/>
        <end position="177"/>
    </location>
</feature>
<evidence type="ECO:0008006" key="4">
    <source>
        <dbReference type="Google" id="ProtNLM"/>
    </source>
</evidence>
<evidence type="ECO:0000313" key="3">
    <source>
        <dbReference type="Proteomes" id="UP000703661"/>
    </source>
</evidence>
<feature type="compositionally biased region" description="Low complexity" evidence="1">
    <location>
        <begin position="27"/>
        <end position="38"/>
    </location>
</feature>
<dbReference type="Gene3D" id="1.10.472.10">
    <property type="entry name" value="Cyclin-like"/>
    <property type="match status" value="1"/>
</dbReference>
<gene>
    <name evidence="2" type="ORF">BGZ80_004871</name>
</gene>
<dbReference type="Proteomes" id="UP000703661">
    <property type="component" value="Unassembled WGS sequence"/>
</dbReference>
<protein>
    <recommendedName>
        <fullName evidence="4">Cyclin N-terminal domain-containing protein</fullName>
    </recommendedName>
</protein>
<sequence>MDSGKVEYRTVVSRWEPTIPTPDAETASENASAVSGSSSTISHAARLMSLANYIRHILSLTVAVPNAQPQAHARQQQVKDEPRNQDSNTPSSNSSSGSTASSSGPGPIKSESNRRHRFSPAYHHHPARRSTHHSERGSSSTQYHSEYPGYREGNYTSESRETSQNYPRASYDASHTQQPTSILPPLLKIPFPNLTLTLALIYVDRLKAKYPKVKGEPGCSHRLFLVAFIIAAKYRCSVELSPPVSQDLDGVDQEQEIGSYRNNPDGEGIEDDGRSNQSLDARLNAELIFSNHAWVRLLNLGSFYRQPSADAAASSSSATENREQSSSAQPSHSAQAIESLPPLSSIINNAASSPVTGMLQVEDLDRMEAEFLTFLQLDLATMSHDLETCWNLLVGKSEAQL</sequence>
<proteinExistence type="predicted"/>
<evidence type="ECO:0000256" key="1">
    <source>
        <dbReference type="SAM" id="MobiDB-lite"/>
    </source>
</evidence>
<feature type="region of interest" description="Disordered" evidence="1">
    <location>
        <begin position="17"/>
        <end position="38"/>
    </location>
</feature>
<feature type="compositionally biased region" description="Polar residues" evidence="1">
    <location>
        <begin position="154"/>
        <end position="177"/>
    </location>
</feature>
<dbReference type="CDD" id="cd20557">
    <property type="entry name" value="CYCLIN_ScPCL1-like"/>
    <property type="match status" value="1"/>
</dbReference>
<reference evidence="2" key="1">
    <citation type="journal article" date="2020" name="Fungal Divers.">
        <title>Resolving the Mortierellaceae phylogeny through synthesis of multi-gene phylogenetics and phylogenomics.</title>
        <authorList>
            <person name="Vandepol N."/>
            <person name="Liber J."/>
            <person name="Desiro A."/>
            <person name="Na H."/>
            <person name="Kennedy M."/>
            <person name="Barry K."/>
            <person name="Grigoriev I.V."/>
            <person name="Miller A.N."/>
            <person name="O'Donnell K."/>
            <person name="Stajich J.E."/>
            <person name="Bonito G."/>
        </authorList>
    </citation>
    <scope>NUCLEOTIDE SEQUENCE</scope>
    <source>
        <strain evidence="2">NRRL 2769</strain>
    </source>
</reference>